<feature type="transmembrane region" description="Helical" evidence="7">
    <location>
        <begin position="263"/>
        <end position="293"/>
    </location>
</feature>
<dbReference type="GO" id="GO:0046872">
    <property type="term" value="F:metal ion binding"/>
    <property type="evidence" value="ECO:0007669"/>
    <property type="project" value="UniProtKB-KW"/>
</dbReference>
<sequence>MKVWVYLPLLLSALLPYVARFMAGRVAPAAAARTVTVAATAAASGFVCCLTLLALTLFDDLPPLWEFDDRPELGLPKPVPGLVALAAALVLMTGAVRLVRDVRIRRRVLRELRDAGRPRAGLVVADWAEPFAVAVPGRPGHILVTSGMLRVLSPGEQRVLFAHENSHLRRRHHRWVTAASWSAAVNPLLAPMAVLVGHLVERWADEEAAAVVGDRQLVAQAVAKASLAGRRKQVAPAMGMSGSGAVERVMALQRPGQRSRWQAVAGVTVLCLMLLAATAVAAVEFAGVAQAWLDMIV</sequence>
<keyword evidence="7" id="KW-0472">Membrane</keyword>
<dbReference type="Pfam" id="PF01435">
    <property type="entry name" value="Peptidase_M48"/>
    <property type="match status" value="1"/>
</dbReference>
<dbReference type="InterPro" id="IPR001915">
    <property type="entry name" value="Peptidase_M48"/>
</dbReference>
<evidence type="ECO:0000313" key="10">
    <source>
        <dbReference type="Proteomes" id="UP000619293"/>
    </source>
</evidence>
<keyword evidence="5 6" id="KW-0482">Metalloprotease</keyword>
<organism evidence="9 10">
    <name type="scientific">Catellatospora chokoriensis</name>
    <dbReference type="NCBI Taxonomy" id="310353"/>
    <lineage>
        <taxon>Bacteria</taxon>
        <taxon>Bacillati</taxon>
        <taxon>Actinomycetota</taxon>
        <taxon>Actinomycetes</taxon>
        <taxon>Micromonosporales</taxon>
        <taxon>Micromonosporaceae</taxon>
        <taxon>Catellatospora</taxon>
    </lineage>
</organism>
<dbReference type="RefSeq" id="WP_191837459.1">
    <property type="nucleotide sequence ID" value="NZ_BONG01000054.1"/>
</dbReference>
<keyword evidence="3 6" id="KW-0378">Hydrolase</keyword>
<feature type="transmembrane region" description="Helical" evidence="7">
    <location>
        <begin position="6"/>
        <end position="23"/>
    </location>
</feature>
<name>A0A8J3JXN3_9ACTN</name>
<feature type="transmembrane region" description="Helical" evidence="7">
    <location>
        <begin position="35"/>
        <end position="58"/>
    </location>
</feature>
<evidence type="ECO:0000259" key="8">
    <source>
        <dbReference type="Pfam" id="PF01435"/>
    </source>
</evidence>
<keyword evidence="4 6" id="KW-0862">Zinc</keyword>
<dbReference type="GO" id="GO:0006508">
    <property type="term" value="P:proteolysis"/>
    <property type="evidence" value="ECO:0007669"/>
    <property type="project" value="UniProtKB-KW"/>
</dbReference>
<dbReference type="Proteomes" id="UP000619293">
    <property type="component" value="Unassembled WGS sequence"/>
</dbReference>
<comment type="similarity">
    <text evidence="6">Belongs to the peptidase M48 family.</text>
</comment>
<feature type="transmembrane region" description="Helical" evidence="7">
    <location>
        <begin position="78"/>
        <end position="99"/>
    </location>
</feature>
<keyword evidence="2" id="KW-0479">Metal-binding</keyword>
<dbReference type="Gene3D" id="3.30.2010.10">
    <property type="entry name" value="Metalloproteases ('zincins'), catalytic domain"/>
    <property type="match status" value="1"/>
</dbReference>
<dbReference type="InterPro" id="IPR052173">
    <property type="entry name" value="Beta-lactam_resp_regulator"/>
</dbReference>
<gene>
    <name evidence="9" type="ORF">Cch02nite_64200</name>
</gene>
<accession>A0A8J3JXN3</accession>
<keyword evidence="1 6" id="KW-0645">Protease</keyword>
<proteinExistence type="inferred from homology"/>
<feature type="domain" description="Peptidase M48" evidence="8">
    <location>
        <begin position="102"/>
        <end position="207"/>
    </location>
</feature>
<keyword evidence="7" id="KW-0812">Transmembrane</keyword>
<protein>
    <recommendedName>
        <fullName evidence="8">Peptidase M48 domain-containing protein</fullName>
    </recommendedName>
</protein>
<dbReference type="EMBL" id="BONG01000054">
    <property type="protein sequence ID" value="GIF92976.1"/>
    <property type="molecule type" value="Genomic_DNA"/>
</dbReference>
<evidence type="ECO:0000256" key="1">
    <source>
        <dbReference type="ARBA" id="ARBA00022670"/>
    </source>
</evidence>
<dbReference type="AlphaFoldDB" id="A0A8J3JXN3"/>
<dbReference type="GO" id="GO:0004222">
    <property type="term" value="F:metalloendopeptidase activity"/>
    <property type="evidence" value="ECO:0007669"/>
    <property type="project" value="InterPro"/>
</dbReference>
<comment type="caution">
    <text evidence="9">The sequence shown here is derived from an EMBL/GenBank/DDBJ whole genome shotgun (WGS) entry which is preliminary data.</text>
</comment>
<dbReference type="PANTHER" id="PTHR34978:SF3">
    <property type="entry name" value="SLR0241 PROTEIN"/>
    <property type="match status" value="1"/>
</dbReference>
<evidence type="ECO:0000256" key="5">
    <source>
        <dbReference type="ARBA" id="ARBA00023049"/>
    </source>
</evidence>
<reference evidence="9 10" key="1">
    <citation type="submission" date="2021-01" db="EMBL/GenBank/DDBJ databases">
        <title>Whole genome shotgun sequence of Catellatospora chokoriensis NBRC 107358.</title>
        <authorList>
            <person name="Komaki H."/>
            <person name="Tamura T."/>
        </authorList>
    </citation>
    <scope>NUCLEOTIDE SEQUENCE [LARGE SCALE GENOMIC DNA]</scope>
    <source>
        <strain evidence="9 10">NBRC 107358</strain>
    </source>
</reference>
<evidence type="ECO:0000256" key="2">
    <source>
        <dbReference type="ARBA" id="ARBA00022723"/>
    </source>
</evidence>
<dbReference type="PANTHER" id="PTHR34978">
    <property type="entry name" value="POSSIBLE SENSOR-TRANSDUCER PROTEIN BLAR"/>
    <property type="match status" value="1"/>
</dbReference>
<comment type="cofactor">
    <cofactor evidence="6">
        <name>Zn(2+)</name>
        <dbReference type="ChEBI" id="CHEBI:29105"/>
    </cofactor>
    <text evidence="6">Binds 1 zinc ion per subunit.</text>
</comment>
<evidence type="ECO:0000256" key="4">
    <source>
        <dbReference type="ARBA" id="ARBA00022833"/>
    </source>
</evidence>
<evidence type="ECO:0000313" key="9">
    <source>
        <dbReference type="EMBL" id="GIF92976.1"/>
    </source>
</evidence>
<evidence type="ECO:0000256" key="3">
    <source>
        <dbReference type="ARBA" id="ARBA00022801"/>
    </source>
</evidence>
<evidence type="ECO:0000256" key="7">
    <source>
        <dbReference type="SAM" id="Phobius"/>
    </source>
</evidence>
<evidence type="ECO:0000256" key="6">
    <source>
        <dbReference type="RuleBase" id="RU003983"/>
    </source>
</evidence>
<dbReference type="CDD" id="cd07326">
    <property type="entry name" value="M56_BlaR1_MecR1_like"/>
    <property type="match status" value="1"/>
</dbReference>
<keyword evidence="10" id="KW-1185">Reference proteome</keyword>
<keyword evidence="7" id="KW-1133">Transmembrane helix</keyword>